<dbReference type="AlphaFoldDB" id="A0AA42CLW6"/>
<protein>
    <submittedName>
        <fullName evidence="1">Uncharacterized protein</fullName>
    </submittedName>
</protein>
<accession>A0AA42CLW6</accession>
<comment type="caution">
    <text evidence="1">The sequence shown here is derived from an EMBL/GenBank/DDBJ whole genome shotgun (WGS) entry which is preliminary data.</text>
</comment>
<dbReference type="EMBL" id="JAMOIM010000003">
    <property type="protein sequence ID" value="MCW6507817.1"/>
    <property type="molecule type" value="Genomic_DNA"/>
</dbReference>
<dbReference type="RefSeq" id="WP_282584174.1">
    <property type="nucleotide sequence ID" value="NZ_JAMOIM010000003.1"/>
</dbReference>
<evidence type="ECO:0000313" key="1">
    <source>
        <dbReference type="EMBL" id="MCW6507817.1"/>
    </source>
</evidence>
<name>A0AA42CLW6_9HYPH</name>
<reference evidence="1" key="1">
    <citation type="submission" date="2022-05" db="EMBL/GenBank/DDBJ databases">
        <authorList>
            <person name="Pankratov T."/>
        </authorList>
    </citation>
    <scope>NUCLEOTIDE SEQUENCE</scope>
    <source>
        <strain evidence="1">BP6-180914</strain>
    </source>
</reference>
<proteinExistence type="predicted"/>
<keyword evidence="2" id="KW-1185">Reference proteome</keyword>
<evidence type="ECO:0000313" key="2">
    <source>
        <dbReference type="Proteomes" id="UP001165667"/>
    </source>
</evidence>
<sequence>MSTSELVADRIESLDDLGARFLRGCADVLDESQADAVPERLMADLMITAARLLALRAQADLPTDLSAGNNRLAATDAVIASTALLEGAGIEVFELAAWQAMTTMGSNKRRQGARDQERMG</sequence>
<dbReference type="Proteomes" id="UP001165667">
    <property type="component" value="Unassembled WGS sequence"/>
</dbReference>
<gene>
    <name evidence="1" type="ORF">M8523_07265</name>
</gene>
<organism evidence="1 2">
    <name type="scientific">Lichenifustis flavocetrariae</name>
    <dbReference type="NCBI Taxonomy" id="2949735"/>
    <lineage>
        <taxon>Bacteria</taxon>
        <taxon>Pseudomonadati</taxon>
        <taxon>Pseudomonadota</taxon>
        <taxon>Alphaproteobacteria</taxon>
        <taxon>Hyphomicrobiales</taxon>
        <taxon>Lichenihabitantaceae</taxon>
        <taxon>Lichenifustis</taxon>
    </lineage>
</organism>